<dbReference type="AlphaFoldDB" id="A0A1I6FE17"/>
<protein>
    <recommendedName>
        <fullName evidence="4">DoxX-like family protein</fullName>
    </recommendedName>
</protein>
<proteinExistence type="predicted"/>
<sequence length="281" mass="31580">MYAFCRYGAALVLVVYGFAKLNGSQFTVLSSELDKPMGDVSGFWLTWHYFGFSPIFGTLVALVQITLGVLLCWRKTTLMAACGGLGVLATITLIDLTYGVDASGTVMAAATTACLGFVVARHRADLVRVLWTDQHSTDTQGMREVIVRVIIQVAVLVAAFAGTYWIANENNRAPTPLDGAWDVRTGTYHPVGTVHSVERLYFEYNRAHLVVFRFDTQWIEHHFEVDPARRELRIWEQWLRKDTPLLFNGAYELTGDRLVITGTFDDNASPVRLELTRIRNR</sequence>
<evidence type="ECO:0008006" key="4">
    <source>
        <dbReference type="Google" id="ProtNLM"/>
    </source>
</evidence>
<evidence type="ECO:0000256" key="1">
    <source>
        <dbReference type="SAM" id="Phobius"/>
    </source>
</evidence>
<name>A0A1I6FE17_9PSEU</name>
<evidence type="ECO:0000313" key="3">
    <source>
        <dbReference type="Proteomes" id="UP000198583"/>
    </source>
</evidence>
<keyword evidence="3" id="KW-1185">Reference proteome</keyword>
<dbReference type="EMBL" id="FOYL01000012">
    <property type="protein sequence ID" value="SFR28148.1"/>
    <property type="molecule type" value="Genomic_DNA"/>
</dbReference>
<feature type="transmembrane region" description="Helical" evidence="1">
    <location>
        <begin position="106"/>
        <end position="124"/>
    </location>
</feature>
<gene>
    <name evidence="2" type="ORF">SAMN04488564_112259</name>
</gene>
<keyword evidence="1" id="KW-1133">Transmembrane helix</keyword>
<keyword evidence="1" id="KW-0472">Membrane</keyword>
<accession>A0A1I6FE17</accession>
<feature type="transmembrane region" description="Helical" evidence="1">
    <location>
        <begin position="145"/>
        <end position="167"/>
    </location>
</feature>
<feature type="transmembrane region" description="Helical" evidence="1">
    <location>
        <begin position="78"/>
        <end position="100"/>
    </location>
</feature>
<feature type="transmembrane region" description="Helical" evidence="1">
    <location>
        <begin position="47"/>
        <end position="71"/>
    </location>
</feature>
<keyword evidence="1" id="KW-0812">Transmembrane</keyword>
<dbReference type="Proteomes" id="UP000198583">
    <property type="component" value="Unassembled WGS sequence"/>
</dbReference>
<reference evidence="3" key="1">
    <citation type="submission" date="2016-10" db="EMBL/GenBank/DDBJ databases">
        <authorList>
            <person name="Varghese N."/>
            <person name="Submissions S."/>
        </authorList>
    </citation>
    <scope>NUCLEOTIDE SEQUENCE [LARGE SCALE GENOMIC DNA]</scope>
    <source>
        <strain evidence="3">DSM 44232</strain>
    </source>
</reference>
<organism evidence="2 3">
    <name type="scientific">Lentzea waywayandensis</name>
    <dbReference type="NCBI Taxonomy" id="84724"/>
    <lineage>
        <taxon>Bacteria</taxon>
        <taxon>Bacillati</taxon>
        <taxon>Actinomycetota</taxon>
        <taxon>Actinomycetes</taxon>
        <taxon>Pseudonocardiales</taxon>
        <taxon>Pseudonocardiaceae</taxon>
        <taxon>Lentzea</taxon>
    </lineage>
</organism>
<dbReference type="STRING" id="84724.SAMN04488564_112259"/>
<evidence type="ECO:0000313" key="2">
    <source>
        <dbReference type="EMBL" id="SFR28148.1"/>
    </source>
</evidence>